<evidence type="ECO:0000313" key="2">
    <source>
        <dbReference type="Proteomes" id="UP000218231"/>
    </source>
</evidence>
<dbReference type="Proteomes" id="UP000218231">
    <property type="component" value="Unassembled WGS sequence"/>
</dbReference>
<name>A0A2A2JAC0_9BILA</name>
<dbReference type="PANTHER" id="PTHR22989">
    <property type="entry name" value="UNCHARACTERIZED DUF13 C.ELEGANS"/>
    <property type="match status" value="1"/>
</dbReference>
<comment type="caution">
    <text evidence="1">The sequence shown here is derived from an EMBL/GenBank/DDBJ whole genome shotgun (WGS) entry which is preliminary data.</text>
</comment>
<evidence type="ECO:0000313" key="1">
    <source>
        <dbReference type="EMBL" id="PAV58561.1"/>
    </source>
</evidence>
<dbReference type="OrthoDB" id="5775722at2759"/>
<sequence length="86" mass="10398">MFKYFYEEGKLYQKNIVVCQINIEIHEPLNDDMKQQTHNFLVRLAKEGRYAVFRPAKLYQLLRIYLFNFGEKICMDKYVSPPKTKT</sequence>
<organism evidence="1 2">
    <name type="scientific">Diploscapter pachys</name>
    <dbReference type="NCBI Taxonomy" id="2018661"/>
    <lineage>
        <taxon>Eukaryota</taxon>
        <taxon>Metazoa</taxon>
        <taxon>Ecdysozoa</taxon>
        <taxon>Nematoda</taxon>
        <taxon>Chromadorea</taxon>
        <taxon>Rhabditida</taxon>
        <taxon>Rhabditina</taxon>
        <taxon>Rhabditomorpha</taxon>
        <taxon>Rhabditoidea</taxon>
        <taxon>Rhabditidae</taxon>
        <taxon>Diploscapter</taxon>
    </lineage>
</organism>
<dbReference type="EMBL" id="LIAE01010572">
    <property type="protein sequence ID" value="PAV58561.1"/>
    <property type="molecule type" value="Genomic_DNA"/>
</dbReference>
<proteinExistence type="predicted"/>
<reference evidence="1 2" key="1">
    <citation type="journal article" date="2017" name="Curr. Biol.">
        <title>Genome architecture and evolution of a unichromosomal asexual nematode.</title>
        <authorList>
            <person name="Fradin H."/>
            <person name="Zegar C."/>
            <person name="Gutwein M."/>
            <person name="Lucas J."/>
            <person name="Kovtun M."/>
            <person name="Corcoran D."/>
            <person name="Baugh L.R."/>
            <person name="Kiontke K."/>
            <person name="Gunsalus K."/>
            <person name="Fitch D.H."/>
            <person name="Piano F."/>
        </authorList>
    </citation>
    <scope>NUCLEOTIDE SEQUENCE [LARGE SCALE GENOMIC DNA]</scope>
    <source>
        <strain evidence="1">PF1309</strain>
    </source>
</reference>
<accession>A0A2A2JAC0</accession>
<gene>
    <name evidence="1" type="ORF">WR25_15014</name>
</gene>
<dbReference type="PANTHER" id="PTHR22989:SF3">
    <property type="entry name" value="METHYLTRANSFERASE FKBM DOMAIN-CONTAINING PROTEIN"/>
    <property type="match status" value="1"/>
</dbReference>
<keyword evidence="2" id="KW-1185">Reference proteome</keyword>
<protein>
    <submittedName>
        <fullName evidence="1">Uncharacterized protein</fullName>
    </submittedName>
</protein>
<dbReference type="AlphaFoldDB" id="A0A2A2JAC0"/>